<comment type="similarity">
    <text evidence="4">Belongs to the glycosyltransferase 8 family.</text>
</comment>
<keyword evidence="2" id="KW-0808">Transferase</keyword>
<dbReference type="SUPFAM" id="SSF53448">
    <property type="entry name" value="Nucleotide-diphospho-sugar transferases"/>
    <property type="match status" value="1"/>
</dbReference>
<proteinExistence type="inferred from homology"/>
<dbReference type="GO" id="GO:0045492">
    <property type="term" value="P:xylan biosynthetic process"/>
    <property type="evidence" value="ECO:0000318"/>
    <property type="project" value="GO_Central"/>
</dbReference>
<dbReference type="Gene3D" id="3.90.550.10">
    <property type="entry name" value="Spore Coat Polysaccharide Biosynthesis Protein SpsA, Chain A"/>
    <property type="match status" value="1"/>
</dbReference>
<evidence type="ECO:0000313" key="6">
    <source>
        <dbReference type="Proteomes" id="UP000091857"/>
    </source>
</evidence>
<keyword evidence="3" id="KW-0464">Manganese</keyword>
<dbReference type="InterPro" id="IPR029044">
    <property type="entry name" value="Nucleotide-diphossugar_trans"/>
</dbReference>
<gene>
    <name evidence="5" type="ORF">MANES_08G121000v8</name>
</gene>
<evidence type="ECO:0000256" key="1">
    <source>
        <dbReference type="ARBA" id="ARBA00022676"/>
    </source>
</evidence>
<dbReference type="EMBL" id="CM004394">
    <property type="protein sequence ID" value="OAY44082.1"/>
    <property type="molecule type" value="Genomic_DNA"/>
</dbReference>
<dbReference type="Pfam" id="PF01501">
    <property type="entry name" value="Glyco_transf_8"/>
    <property type="match status" value="1"/>
</dbReference>
<dbReference type="OrthoDB" id="2014201at2759"/>
<name>A0A2C9VI10_MANES</name>
<evidence type="ECO:0000313" key="5">
    <source>
        <dbReference type="EMBL" id="OAY44082.1"/>
    </source>
</evidence>
<dbReference type="EC" id="2.4.1.-" evidence="4"/>
<dbReference type="AlphaFoldDB" id="A0A2C9VI10"/>
<evidence type="ECO:0000256" key="2">
    <source>
        <dbReference type="ARBA" id="ARBA00022679"/>
    </source>
</evidence>
<dbReference type="STRING" id="3983.A0A2C9VI10"/>
<accession>A0A2C9VI10</accession>
<dbReference type="Gramene" id="Manes.08G121000.1.v8.1">
    <property type="protein sequence ID" value="Manes.08G121000.1.v8.1.CDS"/>
    <property type="gene ID" value="Manes.08G121000.v8.1"/>
</dbReference>
<reference evidence="6" key="1">
    <citation type="journal article" date="2016" name="Nat. Biotechnol.">
        <title>Sequencing wild and cultivated cassava and related species reveals extensive interspecific hybridization and genetic diversity.</title>
        <authorList>
            <person name="Bredeson J.V."/>
            <person name="Lyons J.B."/>
            <person name="Prochnik S.E."/>
            <person name="Wu G.A."/>
            <person name="Ha C.M."/>
            <person name="Edsinger-Gonzales E."/>
            <person name="Grimwood J."/>
            <person name="Schmutz J."/>
            <person name="Rabbi I.Y."/>
            <person name="Egesi C."/>
            <person name="Nauluvula P."/>
            <person name="Lebot V."/>
            <person name="Ndunguru J."/>
            <person name="Mkamilo G."/>
            <person name="Bart R.S."/>
            <person name="Setter T.L."/>
            <person name="Gleadow R.M."/>
            <person name="Kulakow P."/>
            <person name="Ferguson M.E."/>
            <person name="Rounsley S."/>
            <person name="Rokhsar D.S."/>
        </authorList>
    </citation>
    <scope>NUCLEOTIDE SEQUENCE [LARGE SCALE GENOMIC DNA]</scope>
    <source>
        <strain evidence="6">cv. AM560-2</strain>
    </source>
</reference>
<keyword evidence="6" id="KW-1185">Reference proteome</keyword>
<comment type="caution">
    <text evidence="5">The sequence shown here is derived from an EMBL/GenBank/DDBJ whole genome shotgun (WGS) entry which is preliminary data.</text>
</comment>
<dbReference type="InterPro" id="IPR050587">
    <property type="entry name" value="GNT1/Glycosyltrans_8"/>
</dbReference>
<organism evidence="5 6">
    <name type="scientific">Manihot esculenta</name>
    <name type="common">Cassava</name>
    <name type="synonym">Jatropha manihot</name>
    <dbReference type="NCBI Taxonomy" id="3983"/>
    <lineage>
        <taxon>Eukaryota</taxon>
        <taxon>Viridiplantae</taxon>
        <taxon>Streptophyta</taxon>
        <taxon>Embryophyta</taxon>
        <taxon>Tracheophyta</taxon>
        <taxon>Spermatophyta</taxon>
        <taxon>Magnoliopsida</taxon>
        <taxon>eudicotyledons</taxon>
        <taxon>Gunneridae</taxon>
        <taxon>Pentapetalae</taxon>
        <taxon>rosids</taxon>
        <taxon>fabids</taxon>
        <taxon>Malpighiales</taxon>
        <taxon>Euphorbiaceae</taxon>
        <taxon>Crotonoideae</taxon>
        <taxon>Manihoteae</taxon>
        <taxon>Manihot</taxon>
    </lineage>
</organism>
<dbReference type="Proteomes" id="UP000091857">
    <property type="component" value="Chromosome 8"/>
</dbReference>
<dbReference type="InterPro" id="IPR002495">
    <property type="entry name" value="Glyco_trans_8"/>
</dbReference>
<dbReference type="PANTHER" id="PTHR11183">
    <property type="entry name" value="GLYCOGENIN SUBFAMILY MEMBER"/>
    <property type="match status" value="1"/>
</dbReference>
<evidence type="ECO:0000256" key="3">
    <source>
        <dbReference type="ARBA" id="ARBA00023211"/>
    </source>
</evidence>
<keyword evidence="1" id="KW-0328">Glycosyltransferase</keyword>
<dbReference type="CDD" id="cd02537">
    <property type="entry name" value="GT8_Glycogenin"/>
    <property type="match status" value="1"/>
</dbReference>
<protein>
    <recommendedName>
        <fullName evidence="4">Hexosyltransferase</fullName>
        <ecNumber evidence="4">2.4.1.-</ecNumber>
    </recommendedName>
</protein>
<sequence>MASSRLLRSFQRLLTSSLFFLCAALTFLAFFSIKPKPHYGPAIQPNPSDVWFDLFAKEFNTQKIKIGLVNIDDGLKSVYDAYGLAETVSVDFQPVSKEKKWDDFFPEWIDEEQKWGAPQCPEIPMPRLENYLGLDVIVARVPCGGDEGATEKEGIRDVWRLQVNLVVANLAVANGFVKKPAESERPVYVVFIGSCGPMQEIFRCDDLLTRIGDHWVYKPELKKLKHKMVMPVGSCQIAPPFAETGQEVWKKLLAFSTGTYNQSAYERVAYVTVLHSSEAYVCGALALAQSINQTKSTKDLVLLHDSSITPKSLRGLRAAGWKTRLIEPIRNPYARKGSYNEWNYSKLRVWELTDYDKVIFIDSDIIVLKKMDSFFYYPQLSASANDKMLFNSGILVIEPSTCMFKDLMSKTYKLTSYNGGDQGFLNEAFTWWHRLPSKLNHLKVFQGKGNKNHEIPADIYSIHLLGWKPWMCYSDYDCNWDMLPRQIFASDSAHRRWWRVYEAMPKKLQKYCGLTRQMDARIRKWRGIAKRANLSDGHWKIKARDPRQRLLI</sequence>
<dbReference type="OMA" id="VPCDGWS"/>
<dbReference type="GO" id="GO:0016757">
    <property type="term" value="F:glycosyltransferase activity"/>
    <property type="evidence" value="ECO:0000318"/>
    <property type="project" value="GO_Central"/>
</dbReference>
<evidence type="ECO:0000256" key="4">
    <source>
        <dbReference type="RuleBase" id="RU362027"/>
    </source>
</evidence>